<feature type="region of interest" description="Disordered" evidence="1">
    <location>
        <begin position="1"/>
        <end position="32"/>
    </location>
</feature>
<feature type="region of interest" description="Disordered" evidence="1">
    <location>
        <begin position="81"/>
        <end position="126"/>
    </location>
</feature>
<dbReference type="Proteomes" id="UP001152888">
    <property type="component" value="Unassembled WGS sequence"/>
</dbReference>
<sequence length="126" mass="14125">MDEDDGDYATLRELPLPPSASQRLSAGEDTASEEGKLLACVHDEHITYASTNQDFEPPSAFEERSPLLEVDQQEQQTAIIHSNYENTSRLRHRPAGGSSRPLRFHFHRGVTTLPTRATGQQPQRDI</sequence>
<comment type="caution">
    <text evidence="2">The sequence shown here is derived from an EMBL/GenBank/DDBJ whole genome shotgun (WGS) entry which is preliminary data.</text>
</comment>
<accession>A0A9P0VNP6</accession>
<dbReference type="OrthoDB" id="10033661at2759"/>
<proteinExistence type="predicted"/>
<evidence type="ECO:0000256" key="1">
    <source>
        <dbReference type="SAM" id="MobiDB-lite"/>
    </source>
</evidence>
<evidence type="ECO:0000313" key="2">
    <source>
        <dbReference type="EMBL" id="CAH2016168.1"/>
    </source>
</evidence>
<reference evidence="2" key="1">
    <citation type="submission" date="2022-03" db="EMBL/GenBank/DDBJ databases">
        <authorList>
            <person name="Sayadi A."/>
        </authorList>
    </citation>
    <scope>NUCLEOTIDE SEQUENCE</scope>
</reference>
<organism evidence="2 3">
    <name type="scientific">Acanthoscelides obtectus</name>
    <name type="common">Bean weevil</name>
    <name type="synonym">Bruchus obtectus</name>
    <dbReference type="NCBI Taxonomy" id="200917"/>
    <lineage>
        <taxon>Eukaryota</taxon>
        <taxon>Metazoa</taxon>
        <taxon>Ecdysozoa</taxon>
        <taxon>Arthropoda</taxon>
        <taxon>Hexapoda</taxon>
        <taxon>Insecta</taxon>
        <taxon>Pterygota</taxon>
        <taxon>Neoptera</taxon>
        <taxon>Endopterygota</taxon>
        <taxon>Coleoptera</taxon>
        <taxon>Polyphaga</taxon>
        <taxon>Cucujiformia</taxon>
        <taxon>Chrysomeloidea</taxon>
        <taxon>Chrysomelidae</taxon>
        <taxon>Bruchinae</taxon>
        <taxon>Bruchini</taxon>
        <taxon>Acanthoscelides</taxon>
    </lineage>
</organism>
<evidence type="ECO:0000313" key="3">
    <source>
        <dbReference type="Proteomes" id="UP001152888"/>
    </source>
</evidence>
<protein>
    <submittedName>
        <fullName evidence="2">Uncharacterized protein</fullName>
    </submittedName>
</protein>
<gene>
    <name evidence="2" type="ORF">ACAOBT_LOCUS35194</name>
</gene>
<name>A0A9P0VNP6_ACAOB</name>
<dbReference type="AlphaFoldDB" id="A0A9P0VNP6"/>
<dbReference type="EMBL" id="CAKOFQ010008831">
    <property type="protein sequence ID" value="CAH2016168.1"/>
    <property type="molecule type" value="Genomic_DNA"/>
</dbReference>
<keyword evidence="3" id="KW-1185">Reference proteome</keyword>
<feature type="compositionally biased region" description="Polar residues" evidence="1">
    <location>
        <begin position="112"/>
        <end position="126"/>
    </location>
</feature>